<feature type="non-terminal residue" evidence="6">
    <location>
        <position position="507"/>
    </location>
</feature>
<dbReference type="EMBL" id="SNRY01005425">
    <property type="protein sequence ID" value="KAA6314989.1"/>
    <property type="molecule type" value="Genomic_DNA"/>
</dbReference>
<dbReference type="SUPFAM" id="SSF51445">
    <property type="entry name" value="(Trans)glycosidases"/>
    <property type="match status" value="1"/>
</dbReference>
<feature type="domain" description="Glycoside hydrolase family 2 catalytic" evidence="5">
    <location>
        <begin position="1"/>
        <end position="113"/>
    </location>
</feature>
<reference evidence="6" key="1">
    <citation type="submission" date="2019-03" db="EMBL/GenBank/DDBJ databases">
        <title>Single cell metagenomics reveals metabolic interactions within the superorganism composed of flagellate Streblomastix strix and complex community of Bacteroidetes bacteria on its surface.</title>
        <authorList>
            <person name="Treitli S.C."/>
            <person name="Kolisko M."/>
            <person name="Husnik F."/>
            <person name="Keeling P."/>
            <person name="Hampl V."/>
        </authorList>
    </citation>
    <scope>NUCLEOTIDE SEQUENCE</scope>
    <source>
        <strain evidence="6">STM</strain>
    </source>
</reference>
<dbReference type="InterPro" id="IPR017853">
    <property type="entry name" value="GH"/>
</dbReference>
<dbReference type="InterPro" id="IPR006101">
    <property type="entry name" value="Glyco_hydro_2"/>
</dbReference>
<dbReference type="GO" id="GO:0004565">
    <property type="term" value="F:beta-galactosidase activity"/>
    <property type="evidence" value="ECO:0007669"/>
    <property type="project" value="UniProtKB-EC"/>
</dbReference>
<keyword evidence="4 6" id="KW-0326">Glycosidase</keyword>
<evidence type="ECO:0000313" key="6">
    <source>
        <dbReference type="EMBL" id="KAA6314989.1"/>
    </source>
</evidence>
<dbReference type="EC" id="3.2.1.23" evidence="2"/>
<dbReference type="AlphaFoldDB" id="A0A5J4Q1T8"/>
<dbReference type="PRINTS" id="PR00132">
    <property type="entry name" value="GLHYDRLASE2"/>
</dbReference>
<comment type="catalytic activity">
    <reaction evidence="1">
        <text>Hydrolysis of terminal non-reducing beta-D-galactose residues in beta-D-galactosides.</text>
        <dbReference type="EC" id="3.2.1.23"/>
    </reaction>
</comment>
<keyword evidence="3 6" id="KW-0378">Hydrolase</keyword>
<proteinExistence type="predicted"/>
<feature type="non-terminal residue" evidence="6">
    <location>
        <position position="1"/>
    </location>
</feature>
<dbReference type="GO" id="GO:0009341">
    <property type="term" value="C:beta-galactosidase complex"/>
    <property type="evidence" value="ECO:0007669"/>
    <property type="project" value="TreeGrafter"/>
</dbReference>
<evidence type="ECO:0000256" key="4">
    <source>
        <dbReference type="ARBA" id="ARBA00023295"/>
    </source>
</evidence>
<protein>
    <recommendedName>
        <fullName evidence="2">beta-galactosidase</fullName>
        <ecNumber evidence="2">3.2.1.23</ecNumber>
    </recommendedName>
</protein>
<name>A0A5J4Q1T8_9ZZZZ</name>
<evidence type="ECO:0000256" key="1">
    <source>
        <dbReference type="ARBA" id="ARBA00001412"/>
    </source>
</evidence>
<dbReference type="InterPro" id="IPR050347">
    <property type="entry name" value="Bact_Beta-galactosidase"/>
</dbReference>
<sequence>YVNNVKVKFKGVNRHVHWPTSGRAVNRNISLNDALLIKEMNMNAVRMSHYSPDKHFLEICDSLGLYVLDELTGWQYPPYDTSIGREKVKELITRDANHPCVVIWDNGNEGGFNFELLPSYARYDIQKRAVIHPWLEEKDVNTYHYISYGVGTHFYFGGNKVFFPTEFLHGLYDGGHGAGLDDYWNLMYNNPLSAGGFLWDFADQGVVRDDKNGFMDTDGDHGADGILGPYREKEGSFYTIKEVWSPVYLEGTKFLPPSFDGKIKVQNRYHFTNLNQCSFSAEWVKFDYPSGKVSVTKAKLEVPDIAPGYVDYLKIETPADFTHYDALYLKAIDPYGKEIYTWTRTITTAGEYAQKLIPATANNTTKQEETVSEITFRAGNTKLVIDKAKGIINQIEVGGKTLPLTNGPCFTTGNLEISETKYFEENNAHIAEFWLRPQNTSGQKSTRNYIRISLLPSEWIALEYAFDVAGLYNHIGVTFDFPDSNVKSVKWLGNGPYRVWKNRMKGV</sequence>
<evidence type="ECO:0000256" key="3">
    <source>
        <dbReference type="ARBA" id="ARBA00022801"/>
    </source>
</evidence>
<dbReference type="InterPro" id="IPR006103">
    <property type="entry name" value="Glyco_hydro_2_cat"/>
</dbReference>
<dbReference type="Pfam" id="PF02836">
    <property type="entry name" value="Glyco_hydro_2_C"/>
    <property type="match status" value="1"/>
</dbReference>
<evidence type="ECO:0000256" key="2">
    <source>
        <dbReference type="ARBA" id="ARBA00012756"/>
    </source>
</evidence>
<dbReference type="Gene3D" id="3.20.20.80">
    <property type="entry name" value="Glycosidases"/>
    <property type="match status" value="1"/>
</dbReference>
<dbReference type="GO" id="GO:0005990">
    <property type="term" value="P:lactose catabolic process"/>
    <property type="evidence" value="ECO:0007669"/>
    <property type="project" value="TreeGrafter"/>
</dbReference>
<dbReference type="PANTHER" id="PTHR46323:SF2">
    <property type="entry name" value="BETA-GALACTOSIDASE"/>
    <property type="match status" value="1"/>
</dbReference>
<accession>A0A5J4Q1T8</accession>
<gene>
    <name evidence="6" type="ORF">EZS27_034483</name>
</gene>
<dbReference type="PANTHER" id="PTHR46323">
    <property type="entry name" value="BETA-GALACTOSIDASE"/>
    <property type="match status" value="1"/>
</dbReference>
<comment type="caution">
    <text evidence="6">The sequence shown here is derived from an EMBL/GenBank/DDBJ whole genome shotgun (WGS) entry which is preliminary data.</text>
</comment>
<organism evidence="6">
    <name type="scientific">termite gut metagenome</name>
    <dbReference type="NCBI Taxonomy" id="433724"/>
    <lineage>
        <taxon>unclassified sequences</taxon>
        <taxon>metagenomes</taxon>
        <taxon>organismal metagenomes</taxon>
    </lineage>
</organism>
<evidence type="ECO:0000259" key="5">
    <source>
        <dbReference type="Pfam" id="PF02836"/>
    </source>
</evidence>